<feature type="region of interest" description="Disordered" evidence="1">
    <location>
        <begin position="54"/>
        <end position="105"/>
    </location>
</feature>
<dbReference type="EMBL" id="CAJHJT010000056">
    <property type="protein sequence ID" value="CAD7012155.1"/>
    <property type="molecule type" value="Genomic_DNA"/>
</dbReference>
<protein>
    <submittedName>
        <fullName evidence="2">(Mediterranean fruit fly) hypothetical protein</fullName>
    </submittedName>
</protein>
<gene>
    <name evidence="2" type="ORF">CCAP1982_LOCUS20251</name>
</gene>
<dbReference type="Proteomes" id="UP000606786">
    <property type="component" value="Unassembled WGS sequence"/>
</dbReference>
<evidence type="ECO:0000313" key="3">
    <source>
        <dbReference type="Proteomes" id="UP000606786"/>
    </source>
</evidence>
<keyword evidence="3" id="KW-1185">Reference proteome</keyword>
<organism evidence="2 3">
    <name type="scientific">Ceratitis capitata</name>
    <name type="common">Mediterranean fruit fly</name>
    <name type="synonym">Tephritis capitata</name>
    <dbReference type="NCBI Taxonomy" id="7213"/>
    <lineage>
        <taxon>Eukaryota</taxon>
        <taxon>Metazoa</taxon>
        <taxon>Ecdysozoa</taxon>
        <taxon>Arthropoda</taxon>
        <taxon>Hexapoda</taxon>
        <taxon>Insecta</taxon>
        <taxon>Pterygota</taxon>
        <taxon>Neoptera</taxon>
        <taxon>Endopterygota</taxon>
        <taxon>Diptera</taxon>
        <taxon>Brachycera</taxon>
        <taxon>Muscomorpha</taxon>
        <taxon>Tephritoidea</taxon>
        <taxon>Tephritidae</taxon>
        <taxon>Ceratitis</taxon>
        <taxon>Ceratitis</taxon>
    </lineage>
</organism>
<evidence type="ECO:0000313" key="2">
    <source>
        <dbReference type="EMBL" id="CAD7012155.1"/>
    </source>
</evidence>
<dbReference type="AlphaFoldDB" id="A0A811V8E0"/>
<evidence type="ECO:0000256" key="1">
    <source>
        <dbReference type="SAM" id="MobiDB-lite"/>
    </source>
</evidence>
<comment type="caution">
    <text evidence="2">The sequence shown here is derived from an EMBL/GenBank/DDBJ whole genome shotgun (WGS) entry which is preliminary data.</text>
</comment>
<reference evidence="2" key="1">
    <citation type="submission" date="2020-11" db="EMBL/GenBank/DDBJ databases">
        <authorList>
            <person name="Whitehead M."/>
        </authorList>
    </citation>
    <scope>NUCLEOTIDE SEQUENCE</scope>
    <source>
        <strain evidence="2">EGII</strain>
    </source>
</reference>
<name>A0A811V8E0_CERCA</name>
<sequence>MLNVNTHPHTRAETPAGAVVRQVSRDETERLSVAKLISTTRLLTLQLAANQGANHPDYQKTIQPTRQPGSQSASQPAIQQSSQHVTHKTLHSCKHQRKVSFPSLHAKSDSLQFNRFANR</sequence>
<accession>A0A811V8E0</accession>
<feature type="compositionally biased region" description="Low complexity" evidence="1">
    <location>
        <begin position="67"/>
        <end position="83"/>
    </location>
</feature>
<feature type="compositionally biased region" description="Basic residues" evidence="1">
    <location>
        <begin position="85"/>
        <end position="98"/>
    </location>
</feature>
<proteinExistence type="predicted"/>